<dbReference type="GO" id="GO:0005886">
    <property type="term" value="C:plasma membrane"/>
    <property type="evidence" value="ECO:0007669"/>
    <property type="project" value="UniProtKB-SubCell"/>
</dbReference>
<dbReference type="PRINTS" id="PR00120">
    <property type="entry name" value="HATPASE"/>
</dbReference>
<evidence type="ECO:0000256" key="8">
    <source>
        <dbReference type="ARBA" id="ARBA00022967"/>
    </source>
</evidence>
<dbReference type="InterPro" id="IPR059000">
    <property type="entry name" value="ATPase_P-type_domA"/>
</dbReference>
<dbReference type="AlphaFoldDB" id="L8JUY9"/>
<organism evidence="13 14">
    <name type="scientific">Fulvivirga imtechensis AK7</name>
    <dbReference type="NCBI Taxonomy" id="1237149"/>
    <lineage>
        <taxon>Bacteria</taxon>
        <taxon>Pseudomonadati</taxon>
        <taxon>Bacteroidota</taxon>
        <taxon>Cytophagia</taxon>
        <taxon>Cytophagales</taxon>
        <taxon>Fulvivirgaceae</taxon>
        <taxon>Fulvivirga</taxon>
    </lineage>
</organism>
<dbReference type="GO" id="GO:0046872">
    <property type="term" value="F:metal ion binding"/>
    <property type="evidence" value="ECO:0007669"/>
    <property type="project" value="UniProtKB-KW"/>
</dbReference>
<feature type="transmembrane region" description="Helical" evidence="11">
    <location>
        <begin position="833"/>
        <end position="853"/>
    </location>
</feature>
<evidence type="ECO:0000256" key="3">
    <source>
        <dbReference type="ARBA" id="ARBA00022475"/>
    </source>
</evidence>
<evidence type="ECO:0000256" key="1">
    <source>
        <dbReference type="ARBA" id="ARBA00004651"/>
    </source>
</evidence>
<comment type="similarity">
    <text evidence="2">Belongs to the cation transport ATPase (P-type) (TC 3.A.3) family. Type IIA subfamily.</text>
</comment>
<dbReference type="SUPFAM" id="SSF81653">
    <property type="entry name" value="Calcium ATPase, transduction domain A"/>
    <property type="match status" value="1"/>
</dbReference>
<evidence type="ECO:0000256" key="6">
    <source>
        <dbReference type="ARBA" id="ARBA00022741"/>
    </source>
</evidence>
<dbReference type="STRING" id="1237149.C900_01908"/>
<feature type="transmembrane region" description="Helical" evidence="11">
    <location>
        <begin position="56"/>
        <end position="78"/>
    </location>
</feature>
<dbReference type="GO" id="GO:0005524">
    <property type="term" value="F:ATP binding"/>
    <property type="evidence" value="ECO:0007669"/>
    <property type="project" value="UniProtKB-KW"/>
</dbReference>
<feature type="transmembrane region" description="Helical" evidence="11">
    <location>
        <begin position="274"/>
        <end position="300"/>
    </location>
</feature>
<evidence type="ECO:0000256" key="4">
    <source>
        <dbReference type="ARBA" id="ARBA00022692"/>
    </source>
</evidence>
<evidence type="ECO:0000256" key="7">
    <source>
        <dbReference type="ARBA" id="ARBA00022840"/>
    </source>
</evidence>
<dbReference type="InterPro" id="IPR001757">
    <property type="entry name" value="P_typ_ATPase"/>
</dbReference>
<dbReference type="OrthoDB" id="1521937at2"/>
<dbReference type="InterPro" id="IPR004014">
    <property type="entry name" value="ATPase_P-typ_cation-transptr_N"/>
</dbReference>
<comment type="subcellular location">
    <subcellularLocation>
        <location evidence="1">Cell membrane</location>
        <topology evidence="1">Multi-pass membrane protein</topology>
    </subcellularLocation>
</comment>
<dbReference type="FunFam" id="3.40.50.1000:FF:000028">
    <property type="entry name" value="Calcium-transporting P-type ATPase, putative"/>
    <property type="match status" value="1"/>
</dbReference>
<dbReference type="NCBIfam" id="TIGR01494">
    <property type="entry name" value="ATPase_P-type"/>
    <property type="match status" value="3"/>
</dbReference>
<dbReference type="Pfam" id="PF00689">
    <property type="entry name" value="Cation_ATPase_C"/>
    <property type="match status" value="1"/>
</dbReference>
<evidence type="ECO:0000256" key="2">
    <source>
        <dbReference type="ARBA" id="ARBA00005675"/>
    </source>
</evidence>
<name>L8JUY9_9BACT</name>
<keyword evidence="9 11" id="KW-1133">Transmembrane helix</keyword>
<keyword evidence="14" id="KW-1185">Reference proteome</keyword>
<feature type="transmembrane region" description="Helical" evidence="11">
    <location>
        <begin position="865"/>
        <end position="884"/>
    </location>
</feature>
<dbReference type="Proteomes" id="UP000011135">
    <property type="component" value="Unassembled WGS sequence"/>
</dbReference>
<dbReference type="InterPro" id="IPR044492">
    <property type="entry name" value="P_typ_ATPase_HD_dom"/>
</dbReference>
<dbReference type="Pfam" id="PF00122">
    <property type="entry name" value="E1-E2_ATPase"/>
    <property type="match status" value="1"/>
</dbReference>
<dbReference type="GO" id="GO:0046873">
    <property type="term" value="F:metal ion transmembrane transporter activity"/>
    <property type="evidence" value="ECO:0007669"/>
    <property type="project" value="UniProtKB-ARBA"/>
</dbReference>
<keyword evidence="4 11" id="KW-0812">Transmembrane</keyword>
<dbReference type="GO" id="GO:0015662">
    <property type="term" value="F:P-type ion transporter activity"/>
    <property type="evidence" value="ECO:0007669"/>
    <property type="project" value="UniProtKB-ARBA"/>
</dbReference>
<dbReference type="InterPro" id="IPR036412">
    <property type="entry name" value="HAD-like_sf"/>
</dbReference>
<dbReference type="EMBL" id="AMZN01000028">
    <property type="protein sequence ID" value="ELR72043.1"/>
    <property type="molecule type" value="Genomic_DNA"/>
</dbReference>
<proteinExistence type="inferred from homology"/>
<evidence type="ECO:0000256" key="5">
    <source>
        <dbReference type="ARBA" id="ARBA00022723"/>
    </source>
</evidence>
<dbReference type="PRINTS" id="PR00119">
    <property type="entry name" value="CATATPASE"/>
</dbReference>
<dbReference type="Gene3D" id="3.40.1110.10">
    <property type="entry name" value="Calcium-transporting ATPase, cytoplasmic domain N"/>
    <property type="match status" value="1"/>
</dbReference>
<evidence type="ECO:0000259" key="12">
    <source>
        <dbReference type="SMART" id="SM00831"/>
    </source>
</evidence>
<dbReference type="Pfam" id="PF13246">
    <property type="entry name" value="Cation_ATPase"/>
    <property type="match status" value="1"/>
</dbReference>
<dbReference type="InterPro" id="IPR008250">
    <property type="entry name" value="ATPase_P-typ_transduc_dom_A_sf"/>
</dbReference>
<keyword evidence="3" id="KW-1003">Cell membrane</keyword>
<dbReference type="SFLD" id="SFLDG00002">
    <property type="entry name" value="C1.7:_P-type_atpase_like"/>
    <property type="match status" value="1"/>
</dbReference>
<dbReference type="FunFam" id="2.70.150.10:FF:000016">
    <property type="entry name" value="Calcium-transporting P-type ATPase putative"/>
    <property type="match status" value="1"/>
</dbReference>
<dbReference type="Gene3D" id="3.40.50.1000">
    <property type="entry name" value="HAD superfamily/HAD-like"/>
    <property type="match status" value="1"/>
</dbReference>
<dbReference type="SMART" id="SM00831">
    <property type="entry name" value="Cation_ATPase_N"/>
    <property type="match status" value="1"/>
</dbReference>
<dbReference type="SFLD" id="SFLDF00027">
    <property type="entry name" value="p-type_atpase"/>
    <property type="match status" value="1"/>
</dbReference>
<dbReference type="PANTHER" id="PTHR43294:SF21">
    <property type="entry name" value="CATION TRANSPORTING ATPASE"/>
    <property type="match status" value="1"/>
</dbReference>
<evidence type="ECO:0000313" key="13">
    <source>
        <dbReference type="EMBL" id="ELR72043.1"/>
    </source>
</evidence>
<keyword evidence="10 11" id="KW-0472">Membrane</keyword>
<accession>L8JUY9</accession>
<dbReference type="GO" id="GO:0140352">
    <property type="term" value="P:export from cell"/>
    <property type="evidence" value="ECO:0007669"/>
    <property type="project" value="UniProtKB-ARBA"/>
</dbReference>
<dbReference type="SFLD" id="SFLDS00003">
    <property type="entry name" value="Haloacid_Dehalogenase"/>
    <property type="match status" value="1"/>
</dbReference>
<keyword evidence="7" id="KW-0067">ATP-binding</keyword>
<dbReference type="FunFam" id="3.40.50.1000:FF:000001">
    <property type="entry name" value="Phospholipid-transporting ATPase IC"/>
    <property type="match status" value="1"/>
</dbReference>
<dbReference type="Pfam" id="PF00690">
    <property type="entry name" value="Cation_ATPase_N"/>
    <property type="match status" value="1"/>
</dbReference>
<evidence type="ECO:0000256" key="9">
    <source>
        <dbReference type="ARBA" id="ARBA00022989"/>
    </source>
</evidence>
<feature type="transmembrane region" description="Helical" evidence="11">
    <location>
        <begin position="84"/>
        <end position="100"/>
    </location>
</feature>
<reference evidence="13 14" key="1">
    <citation type="submission" date="2012-12" db="EMBL/GenBank/DDBJ databases">
        <title>Genome assembly of Fulvivirga imtechensis AK7.</title>
        <authorList>
            <person name="Nupur N."/>
            <person name="Khatri I."/>
            <person name="Kumar R."/>
            <person name="Subramanian S."/>
            <person name="Pinnaka A."/>
        </authorList>
    </citation>
    <scope>NUCLEOTIDE SEQUENCE [LARGE SCALE GENOMIC DNA]</scope>
    <source>
        <strain evidence="13 14">AK7</strain>
    </source>
</reference>
<evidence type="ECO:0000313" key="14">
    <source>
        <dbReference type="Proteomes" id="UP000011135"/>
    </source>
</evidence>
<dbReference type="InterPro" id="IPR018303">
    <property type="entry name" value="ATPase_P-typ_P_site"/>
</dbReference>
<protein>
    <submittedName>
        <fullName evidence="13">Cation-transporting ATPase PacL</fullName>
    </submittedName>
</protein>
<feature type="transmembrane region" description="Helical" evidence="11">
    <location>
        <begin position="702"/>
        <end position="720"/>
    </location>
</feature>
<dbReference type="InterPro" id="IPR023299">
    <property type="entry name" value="ATPase_P-typ_cyto_dom_N"/>
</dbReference>
<comment type="caution">
    <text evidence="13">The sequence shown here is derived from an EMBL/GenBank/DDBJ whole genome shotgun (WGS) entry which is preliminary data.</text>
</comment>
<keyword evidence="8" id="KW-1278">Translocase</keyword>
<dbReference type="Gene3D" id="2.70.150.10">
    <property type="entry name" value="Calcium-transporting ATPase, cytoplasmic transduction domain A"/>
    <property type="match status" value="1"/>
</dbReference>
<dbReference type="InterPro" id="IPR023214">
    <property type="entry name" value="HAD_sf"/>
</dbReference>
<keyword evidence="5" id="KW-0479">Metal-binding</keyword>
<dbReference type="GO" id="GO:0016887">
    <property type="term" value="F:ATP hydrolysis activity"/>
    <property type="evidence" value="ECO:0007669"/>
    <property type="project" value="InterPro"/>
</dbReference>
<feature type="transmembrane region" description="Helical" evidence="11">
    <location>
        <begin position="766"/>
        <end position="789"/>
    </location>
</feature>
<dbReference type="Gene3D" id="1.20.1110.10">
    <property type="entry name" value="Calcium-transporting ATPase, transmembrane domain"/>
    <property type="match status" value="1"/>
</dbReference>
<dbReference type="PANTHER" id="PTHR43294">
    <property type="entry name" value="SODIUM/POTASSIUM-TRANSPORTING ATPASE SUBUNIT ALPHA"/>
    <property type="match status" value="1"/>
</dbReference>
<dbReference type="SUPFAM" id="SSF56784">
    <property type="entry name" value="HAD-like"/>
    <property type="match status" value="1"/>
</dbReference>
<dbReference type="GO" id="GO:0019829">
    <property type="term" value="F:ATPase-coupled monoatomic cation transmembrane transporter activity"/>
    <property type="evidence" value="ECO:0007669"/>
    <property type="project" value="UniProtKB-ARBA"/>
</dbReference>
<dbReference type="InterPro" id="IPR006068">
    <property type="entry name" value="ATPase_P-typ_cation-transptr_C"/>
</dbReference>
<dbReference type="InterPro" id="IPR050510">
    <property type="entry name" value="Cation_transp_ATPase_P-type"/>
</dbReference>
<evidence type="ECO:0000256" key="10">
    <source>
        <dbReference type="ARBA" id="ARBA00023136"/>
    </source>
</evidence>
<dbReference type="PROSITE" id="PS00154">
    <property type="entry name" value="ATPASE_E1_E2"/>
    <property type="match status" value="1"/>
</dbReference>
<dbReference type="SUPFAM" id="SSF81665">
    <property type="entry name" value="Calcium ATPase, transmembrane domain M"/>
    <property type="match status" value="1"/>
</dbReference>
<dbReference type="SUPFAM" id="SSF81660">
    <property type="entry name" value="Metal cation-transporting ATPase, ATP-binding domain N"/>
    <property type="match status" value="1"/>
</dbReference>
<gene>
    <name evidence="13" type="ORF">C900_01908</name>
</gene>
<dbReference type="RefSeq" id="WP_009579352.1">
    <property type="nucleotide sequence ID" value="NZ_AMZN01000028.1"/>
</dbReference>
<dbReference type="InterPro" id="IPR023298">
    <property type="entry name" value="ATPase_P-typ_TM_dom_sf"/>
</dbReference>
<dbReference type="eggNOG" id="COG0474">
    <property type="taxonomic scope" value="Bacteria"/>
</dbReference>
<feature type="transmembrane region" description="Helical" evidence="11">
    <location>
        <begin position="248"/>
        <end position="268"/>
    </location>
</feature>
<evidence type="ECO:0000256" key="11">
    <source>
        <dbReference type="SAM" id="Phobius"/>
    </source>
</evidence>
<feature type="domain" description="Cation-transporting P-type ATPase N-terminal" evidence="12">
    <location>
        <begin position="6"/>
        <end position="80"/>
    </location>
</feature>
<sequence length="905" mass="98991">MKLYENIHTETIDAVIEKFKTSIKTGLSSKESESRANEYGLNELEEGKRKNPWKMLFEQFTETMVVILIIAAIISAFLGKEIETISILLIVILFAVLGFVQEYRAEKAMAALRKLAVPFVRVIRDGTVKEIAAKYLVPGDIIVMETGNIVPADVRIIETANLKIQEAALTGEADPIDKRAQAVIKPDAPLGDRVNMAYMGTVITLGRCKAVVVRTGMNTELGKIANMIQEVQKVRTPLQNRLDQLGKWLAIAGGLAALLVLLIGVVMGESFVDMFLVGISVAVAVIPEGLPAVLTITLALGSQRMLKRNALIRKLPAVETLGSVTVICSDKTGTLTENRMTVISIESAGIEIHDFPSKSQSYPHSIQLNLMIGTLCNDAELKICEQDGVTVIGEPTEAALVDAAVKAGLVKHDLELQLPRIGEIPIDSSRRRMSTIHQLKESIPLCSAYNLKSEYIMFMKGAVDSLIGLSSHIRTENGVEQITHEWVGRIRSAHDKMAEKGIRVLGFAYREIDILDQVQSMHHLEEQVVFVGMAGLMDPPREAVKSAVSKCTAAGIRPVMITGDYPLTAMAIAKKLGITDSAEFLTGEHLTKMSEDELLEKVRGVNVFARVAPQDKLRIVNSLQSQGEIVAMTGDGVNDSPALKKANIGVAMGITGTDVSKEASDMVLLDDNFATIVTAVEEGRGIFDNLIRFIKFSLGGNLGKVLVMLLAPILGVTIALNPMQLLWLNLLTDGLMGLGLGVEPSEEDNMNRPPRSTKDPILNRPAIIHVAWTGTLIGVIALGVIYFYFDPTQAEDTYWQTMLFATIGFTQIGHAFGLRSSSYFLFSPVSNKLFTVVTVLTLILQLSVIYVPFLDDFFSLVPLKTGDMLISILLGIVMLIAVRIEKILNLHKFKVRLLHSKLSEM</sequence>
<keyword evidence="6" id="KW-0547">Nucleotide-binding</keyword>
<dbReference type="PATRIC" id="fig|1237149.3.peg.1863"/>
<feature type="transmembrane region" description="Helical" evidence="11">
    <location>
        <begin position="726"/>
        <end position="745"/>
    </location>
</feature>
<feature type="transmembrane region" description="Helical" evidence="11">
    <location>
        <begin position="801"/>
        <end position="826"/>
    </location>
</feature>
<dbReference type="GO" id="GO:0098662">
    <property type="term" value="P:inorganic cation transmembrane transport"/>
    <property type="evidence" value="ECO:0007669"/>
    <property type="project" value="UniProtKB-ARBA"/>
</dbReference>